<sequence length="173" mass="20681">MTYDEIWRQYLEKNEYTKEGLGFASKVKHESPEFTWKQLRAAKSYQWWSFTNTRDNYDALLQLSSKPLRRFPFSIGCTMRVPPGTYAVYWSLLAELSSIRSLNAYMSFKDEKSECTRFRMTDFCESMDERRYLWTVTGTNVFLKGDPAMEYFKKNLILHQDKTHNDKWHTVSN</sequence>
<keyword evidence="2" id="KW-1185">Reference proteome</keyword>
<protein>
    <submittedName>
        <fullName evidence="1">Uncharacterized protein</fullName>
    </submittedName>
</protein>
<dbReference type="Proteomes" id="UP000094385">
    <property type="component" value="Unassembled WGS sequence"/>
</dbReference>
<accession>A0A1E3QBK2</accession>
<dbReference type="AlphaFoldDB" id="A0A1E3QBK2"/>
<evidence type="ECO:0000313" key="1">
    <source>
        <dbReference type="EMBL" id="ODQ75079.1"/>
    </source>
</evidence>
<evidence type="ECO:0000313" key="2">
    <source>
        <dbReference type="Proteomes" id="UP000094385"/>
    </source>
</evidence>
<organism evidence="1 2">
    <name type="scientific">Lipomyces starkeyi NRRL Y-11557</name>
    <dbReference type="NCBI Taxonomy" id="675824"/>
    <lineage>
        <taxon>Eukaryota</taxon>
        <taxon>Fungi</taxon>
        <taxon>Dikarya</taxon>
        <taxon>Ascomycota</taxon>
        <taxon>Saccharomycotina</taxon>
        <taxon>Lipomycetes</taxon>
        <taxon>Lipomycetales</taxon>
        <taxon>Lipomycetaceae</taxon>
        <taxon>Lipomyces</taxon>
    </lineage>
</organism>
<name>A0A1E3QBK2_LIPST</name>
<reference evidence="1 2" key="1">
    <citation type="journal article" date="2016" name="Proc. Natl. Acad. Sci. U.S.A.">
        <title>Comparative genomics of biotechnologically important yeasts.</title>
        <authorList>
            <person name="Riley R."/>
            <person name="Haridas S."/>
            <person name="Wolfe K.H."/>
            <person name="Lopes M.R."/>
            <person name="Hittinger C.T."/>
            <person name="Goeker M."/>
            <person name="Salamov A.A."/>
            <person name="Wisecaver J.H."/>
            <person name="Long T.M."/>
            <person name="Calvey C.H."/>
            <person name="Aerts A.L."/>
            <person name="Barry K.W."/>
            <person name="Choi C."/>
            <person name="Clum A."/>
            <person name="Coughlan A.Y."/>
            <person name="Deshpande S."/>
            <person name="Douglass A.P."/>
            <person name="Hanson S.J."/>
            <person name="Klenk H.-P."/>
            <person name="LaButti K.M."/>
            <person name="Lapidus A."/>
            <person name="Lindquist E.A."/>
            <person name="Lipzen A.M."/>
            <person name="Meier-Kolthoff J.P."/>
            <person name="Ohm R.A."/>
            <person name="Otillar R.P."/>
            <person name="Pangilinan J.L."/>
            <person name="Peng Y."/>
            <person name="Rokas A."/>
            <person name="Rosa C.A."/>
            <person name="Scheuner C."/>
            <person name="Sibirny A.A."/>
            <person name="Slot J.C."/>
            <person name="Stielow J.B."/>
            <person name="Sun H."/>
            <person name="Kurtzman C.P."/>
            <person name="Blackwell M."/>
            <person name="Grigoriev I.V."/>
            <person name="Jeffries T.W."/>
        </authorList>
    </citation>
    <scope>NUCLEOTIDE SEQUENCE [LARGE SCALE GENOMIC DNA]</scope>
    <source>
        <strain evidence="1 2">NRRL Y-11557</strain>
    </source>
</reference>
<dbReference type="EMBL" id="KV454291">
    <property type="protein sequence ID" value="ODQ75079.1"/>
    <property type="molecule type" value="Genomic_DNA"/>
</dbReference>
<gene>
    <name evidence="1" type="ORF">LIPSTDRAFT_1816</name>
</gene>
<proteinExistence type="predicted"/>